<sequence length="252" mass="28959">MKEETELIKQKLKDLARRCYQKNTYMFSDFLTLNQQAVFHSLKKEISYVDFSLWGGVPGCERQMVRFGSLEQLGFLEDFPISCITVKPLQRKFSEDLTHRDFLGALMNLGIDRCVIGDIILREGVGYMICQDKIADYIADSLDRVRHTSVTCSVEKEMPSQAEPQLKEEILVVSAPRCDSIVAKAYQMSRNQSLLLFQSRKIFVNGQQYENNSGMLNVKDVVSVRGHGKFIYSGILQETKKGRFRVKIEKYV</sequence>
<evidence type="ECO:0000256" key="1">
    <source>
        <dbReference type="PROSITE-ProRule" id="PRU00182"/>
    </source>
</evidence>
<dbReference type="PROSITE" id="PS50889">
    <property type="entry name" value="S4"/>
    <property type="match status" value="1"/>
</dbReference>
<proteinExistence type="predicted"/>
<dbReference type="RefSeq" id="WP_158426252.1">
    <property type="nucleotide sequence ID" value="NZ_JAOQJQ010000008.1"/>
</dbReference>
<accession>A0ABT2TN21</accession>
<dbReference type="Gene3D" id="3.30.70.330">
    <property type="match status" value="1"/>
</dbReference>
<comment type="caution">
    <text evidence="3">The sequence shown here is derived from an EMBL/GenBank/DDBJ whole genome shotgun (WGS) entry which is preliminary data.</text>
</comment>
<keyword evidence="1" id="KW-0694">RNA-binding</keyword>
<dbReference type="Gene3D" id="3.30.1370.160">
    <property type="match status" value="1"/>
</dbReference>
<dbReference type="Proteomes" id="UP001652442">
    <property type="component" value="Unassembled WGS sequence"/>
</dbReference>
<keyword evidence="4" id="KW-1185">Reference proteome</keyword>
<dbReference type="Pfam" id="PF17774">
    <property type="entry name" value="YlmH_RBD"/>
    <property type="match status" value="1"/>
</dbReference>
<gene>
    <name evidence="3" type="ORF">OCV88_15015</name>
</gene>
<organism evidence="3 4">
    <name type="scientific">Brotonthovivens ammoniilytica</name>
    <dbReference type="NCBI Taxonomy" id="2981725"/>
    <lineage>
        <taxon>Bacteria</taxon>
        <taxon>Bacillati</taxon>
        <taxon>Bacillota</taxon>
        <taxon>Clostridia</taxon>
        <taxon>Lachnospirales</taxon>
        <taxon>Lachnospiraceae</taxon>
        <taxon>Brotonthovivens</taxon>
    </lineage>
</organism>
<evidence type="ECO:0000313" key="4">
    <source>
        <dbReference type="Proteomes" id="UP001652442"/>
    </source>
</evidence>
<dbReference type="InterPro" id="IPR012677">
    <property type="entry name" value="Nucleotide-bd_a/b_plait_sf"/>
</dbReference>
<dbReference type="EMBL" id="JAOQJQ010000008">
    <property type="protein sequence ID" value="MCU6763618.1"/>
    <property type="molecule type" value="Genomic_DNA"/>
</dbReference>
<reference evidence="3 4" key="1">
    <citation type="journal article" date="2021" name="ISME Commun">
        <title>Automated analysis of genomic sequences facilitates high-throughput and comprehensive description of bacteria.</title>
        <authorList>
            <person name="Hitch T.C.A."/>
        </authorList>
    </citation>
    <scope>NUCLEOTIDE SEQUENCE [LARGE SCALE GENOMIC DNA]</scope>
    <source>
        <strain evidence="3 4">Sanger_109</strain>
    </source>
</reference>
<name>A0ABT2TN21_9FIRM</name>
<dbReference type="InterPro" id="IPR040591">
    <property type="entry name" value="RqcP2_RBD"/>
</dbReference>
<evidence type="ECO:0000313" key="3">
    <source>
        <dbReference type="EMBL" id="MCU6763618.1"/>
    </source>
</evidence>
<evidence type="ECO:0000259" key="2">
    <source>
        <dbReference type="Pfam" id="PF17774"/>
    </source>
</evidence>
<feature type="domain" description="Ribosome-associated protein quality control protein P2 RNA-binding" evidence="2">
    <location>
        <begin position="77"/>
        <end position="153"/>
    </location>
</feature>
<protein>
    <submittedName>
        <fullName evidence="3">YlmH/Sll1252 family protein</fullName>
    </submittedName>
</protein>
<dbReference type="SUPFAM" id="SSF55174">
    <property type="entry name" value="Alpha-L RNA-binding motif"/>
    <property type="match status" value="1"/>
</dbReference>